<keyword evidence="2" id="KW-1185">Reference proteome</keyword>
<dbReference type="Proteomes" id="UP000296049">
    <property type="component" value="Unassembled WGS sequence"/>
</dbReference>
<evidence type="ECO:0000313" key="2">
    <source>
        <dbReference type="Proteomes" id="UP000296049"/>
    </source>
</evidence>
<accession>R0JQ07</accession>
<gene>
    <name evidence="1" type="ORF">Anapl_09129</name>
</gene>
<evidence type="ECO:0000313" key="1">
    <source>
        <dbReference type="EMBL" id="EOA99236.1"/>
    </source>
</evidence>
<proteinExistence type="predicted"/>
<reference evidence="2" key="1">
    <citation type="journal article" date="2013" name="Nat. Genet.">
        <title>The duck genome and transcriptome provide insight into an avian influenza virus reservoir species.</title>
        <authorList>
            <person name="Huang Y."/>
            <person name="Li Y."/>
            <person name="Burt D.W."/>
            <person name="Chen H."/>
            <person name="Zhang Y."/>
            <person name="Qian W."/>
            <person name="Kim H."/>
            <person name="Gan S."/>
            <person name="Zhao Y."/>
            <person name="Li J."/>
            <person name="Yi K."/>
            <person name="Feng H."/>
            <person name="Zhu P."/>
            <person name="Li B."/>
            <person name="Liu Q."/>
            <person name="Fairley S."/>
            <person name="Magor K.E."/>
            <person name="Du Z."/>
            <person name="Hu X."/>
            <person name="Goodman L."/>
            <person name="Tafer H."/>
            <person name="Vignal A."/>
            <person name="Lee T."/>
            <person name="Kim K.W."/>
            <person name="Sheng Z."/>
            <person name="An Y."/>
            <person name="Searle S."/>
            <person name="Herrero J."/>
            <person name="Groenen M.A."/>
            <person name="Crooijmans R.P."/>
            <person name="Faraut T."/>
            <person name="Cai Q."/>
            <person name="Webster R.G."/>
            <person name="Aldridge J.R."/>
            <person name="Warren W.C."/>
            <person name="Bartschat S."/>
            <person name="Kehr S."/>
            <person name="Marz M."/>
            <person name="Stadler P.F."/>
            <person name="Smith J."/>
            <person name="Kraus R.H."/>
            <person name="Zhao Y."/>
            <person name="Ren L."/>
            <person name="Fei J."/>
            <person name="Morisson M."/>
            <person name="Kaiser P."/>
            <person name="Griffin D.K."/>
            <person name="Rao M."/>
            <person name="Pitel F."/>
            <person name="Wang J."/>
            <person name="Li N."/>
        </authorList>
    </citation>
    <scope>NUCLEOTIDE SEQUENCE [LARGE SCALE GENOMIC DNA]</scope>
</reference>
<organism evidence="1 2">
    <name type="scientific">Anas platyrhynchos</name>
    <name type="common">Mallard</name>
    <name type="synonym">Anas boschas</name>
    <dbReference type="NCBI Taxonomy" id="8839"/>
    <lineage>
        <taxon>Eukaryota</taxon>
        <taxon>Metazoa</taxon>
        <taxon>Chordata</taxon>
        <taxon>Craniata</taxon>
        <taxon>Vertebrata</taxon>
        <taxon>Euteleostomi</taxon>
        <taxon>Archelosauria</taxon>
        <taxon>Archosauria</taxon>
        <taxon>Dinosauria</taxon>
        <taxon>Saurischia</taxon>
        <taxon>Theropoda</taxon>
        <taxon>Coelurosauria</taxon>
        <taxon>Aves</taxon>
        <taxon>Neognathae</taxon>
        <taxon>Galloanserae</taxon>
        <taxon>Anseriformes</taxon>
        <taxon>Anatidae</taxon>
        <taxon>Anatinae</taxon>
        <taxon>Anas</taxon>
    </lineage>
</organism>
<name>R0JQ07_ANAPL</name>
<dbReference type="EMBL" id="KB743357">
    <property type="protein sequence ID" value="EOA99236.1"/>
    <property type="molecule type" value="Genomic_DNA"/>
</dbReference>
<sequence>MAARQICFASAGPFFLCAHAVVSRELQEGARLHPGELLAGLSTDWSDVCRREIGQECRGLPFRKNQSLRARTKCADTSVSGVFCLKTPHLAKQVPSTISLLFSVLPATAVACSCSELPAEDACAYGGAACHPVVGVGSVGSGAQPQDGCLYGQVEGTCQRSLPAVLGKGEAAPQERGDGFPVPLTGAHRRSHAAQRRCCTVRYGARSL</sequence>
<dbReference type="AlphaFoldDB" id="R0JQ07"/>
<protein>
    <submittedName>
        <fullName evidence="1">Uncharacterized protein</fullName>
    </submittedName>
</protein>